<dbReference type="OrthoDB" id="9774361at2"/>
<keyword evidence="3 6" id="KW-0812">Transmembrane</keyword>
<dbReference type="PANTHER" id="PTHR21716:SF68">
    <property type="entry name" value="TRANSPORT PROTEIN YTVI-RELATED"/>
    <property type="match status" value="1"/>
</dbReference>
<keyword evidence="4 6" id="KW-1133">Transmembrane helix</keyword>
<gene>
    <name evidence="7" type="ORF">DSOL_2646</name>
</gene>
<evidence type="ECO:0000256" key="4">
    <source>
        <dbReference type="ARBA" id="ARBA00022989"/>
    </source>
</evidence>
<feature type="transmembrane region" description="Helical" evidence="6">
    <location>
        <begin position="152"/>
        <end position="175"/>
    </location>
</feature>
<feature type="transmembrane region" description="Helical" evidence="6">
    <location>
        <begin position="16"/>
        <end position="45"/>
    </location>
</feature>
<dbReference type="InterPro" id="IPR014227">
    <property type="entry name" value="YtvI-like"/>
</dbReference>
<dbReference type="EMBL" id="MLBF01000018">
    <property type="protein sequence ID" value="OLN31473.1"/>
    <property type="molecule type" value="Genomic_DNA"/>
</dbReference>
<evidence type="ECO:0000256" key="2">
    <source>
        <dbReference type="ARBA" id="ARBA00009773"/>
    </source>
</evidence>
<feature type="transmembrane region" description="Helical" evidence="6">
    <location>
        <begin position="66"/>
        <end position="91"/>
    </location>
</feature>
<evidence type="ECO:0000256" key="1">
    <source>
        <dbReference type="ARBA" id="ARBA00004141"/>
    </source>
</evidence>
<evidence type="ECO:0000313" key="7">
    <source>
        <dbReference type="EMBL" id="OLN31473.1"/>
    </source>
</evidence>
<comment type="subcellular location">
    <subcellularLocation>
        <location evidence="1">Membrane</location>
        <topology evidence="1">Multi-pass membrane protein</topology>
    </subcellularLocation>
</comment>
<evidence type="ECO:0000256" key="6">
    <source>
        <dbReference type="SAM" id="Phobius"/>
    </source>
</evidence>
<keyword evidence="8" id="KW-1185">Reference proteome</keyword>
<evidence type="ECO:0000256" key="3">
    <source>
        <dbReference type="ARBA" id="ARBA00022692"/>
    </source>
</evidence>
<dbReference type="RefSeq" id="WP_075365230.1">
    <property type="nucleotide sequence ID" value="NZ_MLBF01000018.1"/>
</dbReference>
<feature type="transmembrane region" description="Helical" evidence="6">
    <location>
        <begin position="218"/>
        <end position="235"/>
    </location>
</feature>
<sequence length="349" mass="39236">MNQVTRLFFSQSLKFIAFWVIVGGFIFLIGHYIYLFLPFILAFIMTATINPLRNFLIRKVRIPQGLAVLTAMVVEIGGLGVIIALLVIRLIREIQDIYIHWPHYNQLLQRFLSHWLTKVEIYYLQLPGSNNETIKNTVNKFINSIPAVLADILSFAAKIPEIIIVIVIALVATFFMSNSSKRYLNEFLHVFPQEWREHLSELGRDFSRAFAGFVKAEFIVFLITLFLSIAGLLMFHTKYAIILGTITGIFGILPVLGVGIILIPWSIIAFISGHSLLGIELILLTTLVTIVRHIIEPKILGDNVGLDPLFVLISMYIGLASTGVIGLILGPFILIAYQALQKAGVFRNL</sequence>
<dbReference type="Pfam" id="PF01594">
    <property type="entry name" value="AI-2E_transport"/>
    <property type="match status" value="1"/>
</dbReference>
<comment type="similarity">
    <text evidence="2">Belongs to the autoinducer-2 exporter (AI-2E) (TC 2.A.86) family.</text>
</comment>
<evidence type="ECO:0000256" key="5">
    <source>
        <dbReference type="ARBA" id="ARBA00023136"/>
    </source>
</evidence>
<feature type="transmembrane region" description="Helical" evidence="6">
    <location>
        <begin position="315"/>
        <end position="337"/>
    </location>
</feature>
<proteinExistence type="inferred from homology"/>
<dbReference type="NCBIfam" id="TIGR02872">
    <property type="entry name" value="spore_ytvI"/>
    <property type="match status" value="1"/>
</dbReference>
<evidence type="ECO:0000313" key="8">
    <source>
        <dbReference type="Proteomes" id="UP000186102"/>
    </source>
</evidence>
<name>A0A1Q8QVW3_9FIRM</name>
<comment type="caution">
    <text evidence="7">The sequence shown here is derived from an EMBL/GenBank/DDBJ whole genome shotgun (WGS) entry which is preliminary data.</text>
</comment>
<dbReference type="Proteomes" id="UP000186102">
    <property type="component" value="Unassembled WGS sequence"/>
</dbReference>
<protein>
    <submittedName>
        <fullName evidence="7">UPF0118 membrane protein ytvI</fullName>
    </submittedName>
</protein>
<dbReference type="GO" id="GO:0055085">
    <property type="term" value="P:transmembrane transport"/>
    <property type="evidence" value="ECO:0007669"/>
    <property type="project" value="TreeGrafter"/>
</dbReference>
<feature type="transmembrane region" description="Helical" evidence="6">
    <location>
        <begin position="241"/>
        <end position="263"/>
    </location>
</feature>
<accession>A0A1Q8QVW3</accession>
<dbReference type="AlphaFoldDB" id="A0A1Q8QVW3"/>
<dbReference type="STRING" id="1888891.DSOL_2646"/>
<dbReference type="InterPro" id="IPR002549">
    <property type="entry name" value="AI-2E-like"/>
</dbReference>
<dbReference type="PANTHER" id="PTHR21716">
    <property type="entry name" value="TRANSMEMBRANE PROTEIN"/>
    <property type="match status" value="1"/>
</dbReference>
<reference evidence="7 8" key="1">
    <citation type="submission" date="2016-09" db="EMBL/GenBank/DDBJ databases">
        <title>Complete genome of Desulfosporosinus sp. OL.</title>
        <authorList>
            <person name="Mardanov A."/>
            <person name="Beletsky A."/>
            <person name="Panova A."/>
            <person name="Karnachuk O."/>
            <person name="Ravin N."/>
        </authorList>
    </citation>
    <scope>NUCLEOTIDE SEQUENCE [LARGE SCALE GENOMIC DNA]</scope>
    <source>
        <strain evidence="7 8">OL</strain>
    </source>
</reference>
<feature type="transmembrane region" description="Helical" evidence="6">
    <location>
        <begin position="275"/>
        <end position="295"/>
    </location>
</feature>
<organism evidence="7 8">
    <name type="scientific">Desulfosporosinus metallidurans</name>
    <dbReference type="NCBI Taxonomy" id="1888891"/>
    <lineage>
        <taxon>Bacteria</taxon>
        <taxon>Bacillati</taxon>
        <taxon>Bacillota</taxon>
        <taxon>Clostridia</taxon>
        <taxon>Eubacteriales</taxon>
        <taxon>Desulfitobacteriaceae</taxon>
        <taxon>Desulfosporosinus</taxon>
    </lineage>
</organism>
<keyword evidence="5 6" id="KW-0472">Membrane</keyword>
<dbReference type="GO" id="GO:0016020">
    <property type="term" value="C:membrane"/>
    <property type="evidence" value="ECO:0007669"/>
    <property type="project" value="UniProtKB-SubCell"/>
</dbReference>